<dbReference type="EMBL" id="JAULSR010000001">
    <property type="protein sequence ID" value="KAK0635373.1"/>
    <property type="molecule type" value="Genomic_DNA"/>
</dbReference>
<evidence type="ECO:0000256" key="10">
    <source>
        <dbReference type="SAM" id="MobiDB-lite"/>
    </source>
</evidence>
<keyword evidence="5 9" id="KW-0010">Activator</keyword>
<organism evidence="11 12">
    <name type="scientific">Bombardia bombarda</name>
    <dbReference type="NCBI Taxonomy" id="252184"/>
    <lineage>
        <taxon>Eukaryota</taxon>
        <taxon>Fungi</taxon>
        <taxon>Dikarya</taxon>
        <taxon>Ascomycota</taxon>
        <taxon>Pezizomycotina</taxon>
        <taxon>Sordariomycetes</taxon>
        <taxon>Sordariomycetidae</taxon>
        <taxon>Sordariales</taxon>
        <taxon>Lasiosphaeriaceae</taxon>
        <taxon>Bombardia</taxon>
    </lineage>
</organism>
<dbReference type="GO" id="GO:0006357">
    <property type="term" value="P:regulation of transcription by RNA polymerase II"/>
    <property type="evidence" value="ECO:0007669"/>
    <property type="project" value="InterPro"/>
</dbReference>
<keyword evidence="12" id="KW-1185">Reference proteome</keyword>
<proteinExistence type="inferred from homology"/>
<dbReference type="AlphaFoldDB" id="A0AA39XJV6"/>
<evidence type="ECO:0000256" key="7">
    <source>
        <dbReference type="ARBA" id="ARBA00023242"/>
    </source>
</evidence>
<dbReference type="GO" id="GO:0016592">
    <property type="term" value="C:mediator complex"/>
    <property type="evidence" value="ECO:0007669"/>
    <property type="project" value="InterPro"/>
</dbReference>
<keyword evidence="6 9" id="KW-0804">Transcription</keyword>
<keyword evidence="4 9" id="KW-0805">Transcription regulation</keyword>
<dbReference type="GO" id="GO:0003712">
    <property type="term" value="F:transcription coregulator activity"/>
    <property type="evidence" value="ECO:0007669"/>
    <property type="project" value="InterPro"/>
</dbReference>
<evidence type="ECO:0000256" key="8">
    <source>
        <dbReference type="ARBA" id="ARBA00031256"/>
    </source>
</evidence>
<evidence type="ECO:0000256" key="3">
    <source>
        <dbReference type="ARBA" id="ARBA00020628"/>
    </source>
</evidence>
<comment type="function">
    <text evidence="9">Component of the Mediator complex, a coactivator involved in the regulated transcription of nearly all RNA polymerase II-dependent genes. Mediator functions as a bridge to convey information from gene-specific regulatory proteins to the basal RNA polymerase II transcription machinery. Mediator is recruited to promoters by direct interactions with regulatory proteins and serves as a scaffold for the assembly of a functional preinitiation complex with RNA polymerase II and the general transcription factors.</text>
</comment>
<evidence type="ECO:0000256" key="2">
    <source>
        <dbReference type="ARBA" id="ARBA00008782"/>
    </source>
</evidence>
<evidence type="ECO:0000256" key="9">
    <source>
        <dbReference type="RuleBase" id="RU364142"/>
    </source>
</evidence>
<comment type="subunit">
    <text evidence="9">Component of the Mediator complex.</text>
</comment>
<sequence>MDRSPATATSVAQWGKFLSRAESQRLDPDKFASFAPMMHSKYPLPRPLIADLLLRPTKSCQESLDPRVHQYLQALLKHKLVDTTSVLWALAKYSTTHTQARAGAADEPIREHGPNKKRKQSQQLQQQQHKIARWRNSYGSDEVVFYRLGKTLSQGPGIKSTREALDVARMLAKWVVLFNDAAATFARDAFGAIHSLQADEEMDNSRGAFLIYLLSVFENPVVLATFSRPISKDIRKLLSDSLENLVPSIVQRHPDLAARLENLRIRTLAGSEAAADKKDTMVSEINSYMDNLIGLESLQLPEMPIVNSRAGLYIYFNAALIGRPLVDDSALFAYIHNRYQGDTQTSAVQIILASFDVLANAVFHNEGSKSGHLLKSFLVNKIPLVLGSLAASSTIYPFDSEFCITQALGQVDTNVFPTLSGMFDMQNNSSFQDSVRQDFCFACQLHGLLSQQAIETLLGDITYQSLPDEGRYVKDTLVQSCLEDPERISKLIGELDNMNGNVGAAAQAIIEVIGSLCLNRETMTLKHMCSQLASKPLSLDILLLFDKPYRIIHPLCELLDNWGGYDEDQGEYQPVYEEFGSILLLLLAFVYRYGLTPTDLGITSPDSFVGKLLGRPYLNRPLDELTEQEKSHMNGWINGLFHTEAGGLGDELMASCPPQDFYLLMPTLFHQIFLALSTGYLTEDMLKGGLEYLVDILLLPSLVPALLYLSNQLWADQPQGQAAIIRVLQLILRPNSISHEASAMLSSVLNIIAKPLEHSLRSYQRQDPKSQEVEPLLRALKENLPLSRRTGGTDHNELESWAGTHITPAAHAIPAGGAAPRSSSSSSASNNHNNNNNSNGNNNINNGGGPASTSGLMAAVRLTVTNLVQWASHPTLNGMPSSYTHRQILVALKMHGARHVLSVLLDELKTQTELGNAAVAYDVVTAILCAPDVYADSSAAAEATAVPDETTGAFPAPVQRRITLREALKSEAEDWRRVQRTEGPAMAEAVVRLHRRVEAQMAIVPEGTVAAMMQGGQQGQGQQQGDGGLDIGGGGGGAGGGGMRWDRRLRRRRRRRRGWTLIRLVVGMGRV</sequence>
<dbReference type="Pfam" id="PF08689">
    <property type="entry name" value="Med5"/>
    <property type="match status" value="1"/>
</dbReference>
<dbReference type="PANTHER" id="PTHR35784:SF1">
    <property type="entry name" value="MEDIATOR OF RNA POLYMERASE II TRANSCRIPTION SUBUNIT 5"/>
    <property type="match status" value="1"/>
</dbReference>
<accession>A0AA39XJV6</accession>
<evidence type="ECO:0000256" key="5">
    <source>
        <dbReference type="ARBA" id="ARBA00023159"/>
    </source>
</evidence>
<reference evidence="11" key="1">
    <citation type="submission" date="2023-06" db="EMBL/GenBank/DDBJ databases">
        <title>Genome-scale phylogeny and comparative genomics of the fungal order Sordariales.</title>
        <authorList>
            <consortium name="Lawrence Berkeley National Laboratory"/>
            <person name="Hensen N."/>
            <person name="Bonometti L."/>
            <person name="Westerberg I."/>
            <person name="Brannstrom I.O."/>
            <person name="Guillou S."/>
            <person name="Cros-Aarteil S."/>
            <person name="Calhoun S."/>
            <person name="Haridas S."/>
            <person name="Kuo A."/>
            <person name="Mondo S."/>
            <person name="Pangilinan J."/>
            <person name="Riley R."/>
            <person name="LaButti K."/>
            <person name="Andreopoulos B."/>
            <person name="Lipzen A."/>
            <person name="Chen C."/>
            <person name="Yanf M."/>
            <person name="Daum C."/>
            <person name="Ng V."/>
            <person name="Clum A."/>
            <person name="Steindorff A."/>
            <person name="Ohm R."/>
            <person name="Martin F."/>
            <person name="Silar P."/>
            <person name="Natvig D."/>
            <person name="Lalanne C."/>
            <person name="Gautier V."/>
            <person name="Ament-velasquez S.L."/>
            <person name="Kruys A."/>
            <person name="Hutchinson M.I."/>
            <person name="Powell A.J."/>
            <person name="Barry K."/>
            <person name="Miller A.N."/>
            <person name="Grigoriev I.V."/>
            <person name="Debuchy R."/>
            <person name="Gladieux P."/>
            <person name="Thoren M.H."/>
            <person name="Johannesson H."/>
        </authorList>
    </citation>
    <scope>NUCLEOTIDE SEQUENCE</scope>
    <source>
        <strain evidence="11">SMH3391-2</strain>
    </source>
</reference>
<evidence type="ECO:0000313" key="12">
    <source>
        <dbReference type="Proteomes" id="UP001174934"/>
    </source>
</evidence>
<dbReference type="PANTHER" id="PTHR35784">
    <property type="entry name" value="MEDIATOR OF RNA POLYMERASE II TRANSCRIPTION SUBUNIT 5"/>
    <property type="match status" value="1"/>
</dbReference>
<feature type="compositionally biased region" description="Gly residues" evidence="10">
    <location>
        <begin position="1016"/>
        <end position="1043"/>
    </location>
</feature>
<name>A0AA39XJV6_9PEZI</name>
<feature type="region of interest" description="Disordered" evidence="10">
    <location>
        <begin position="812"/>
        <end position="852"/>
    </location>
</feature>
<comment type="caution">
    <text evidence="11">The sequence shown here is derived from an EMBL/GenBank/DDBJ whole genome shotgun (WGS) entry which is preliminary data.</text>
</comment>
<comment type="similarity">
    <text evidence="2 9">Belongs to the Mediator complex subunit 5 family.</text>
</comment>
<evidence type="ECO:0000256" key="4">
    <source>
        <dbReference type="ARBA" id="ARBA00023015"/>
    </source>
</evidence>
<feature type="region of interest" description="Disordered" evidence="10">
    <location>
        <begin position="99"/>
        <end position="124"/>
    </location>
</feature>
<comment type="subcellular location">
    <subcellularLocation>
        <location evidence="1 9">Nucleus</location>
    </subcellularLocation>
</comment>
<protein>
    <recommendedName>
        <fullName evidence="3 9">Mediator of RNA polymerase II transcription subunit 5</fullName>
    </recommendedName>
    <alternativeName>
        <fullName evidence="8 9">Mediator complex subunit 5</fullName>
    </alternativeName>
</protein>
<dbReference type="Proteomes" id="UP001174934">
    <property type="component" value="Unassembled WGS sequence"/>
</dbReference>
<feature type="compositionally biased region" description="Low complexity" evidence="10">
    <location>
        <begin position="812"/>
        <end position="845"/>
    </location>
</feature>
<dbReference type="InterPro" id="IPR014801">
    <property type="entry name" value="Mediator_Med5_fun"/>
</dbReference>
<feature type="region of interest" description="Disordered" evidence="10">
    <location>
        <begin position="1016"/>
        <end position="1049"/>
    </location>
</feature>
<evidence type="ECO:0000256" key="1">
    <source>
        <dbReference type="ARBA" id="ARBA00004123"/>
    </source>
</evidence>
<keyword evidence="7 9" id="KW-0539">Nucleus</keyword>
<evidence type="ECO:0000256" key="6">
    <source>
        <dbReference type="ARBA" id="ARBA00023163"/>
    </source>
</evidence>
<evidence type="ECO:0000313" key="11">
    <source>
        <dbReference type="EMBL" id="KAK0635373.1"/>
    </source>
</evidence>
<gene>
    <name evidence="9" type="primary">MED5</name>
    <name evidence="11" type="ORF">B0T17DRAFT_481716</name>
</gene>